<dbReference type="ExpressionAtlas" id="A0A1W0VWF8">
    <property type="expression patterns" value="baseline"/>
</dbReference>
<dbReference type="Gramene" id="OQU86441">
    <property type="protein sequence ID" value="OQU86441"/>
    <property type="gene ID" value="SORBI_3003G091600"/>
</dbReference>
<dbReference type="Proteomes" id="UP000000768">
    <property type="component" value="Chromosome 3"/>
</dbReference>
<name>A0A1W0VWF8_SORBI</name>
<evidence type="ECO:0000313" key="2">
    <source>
        <dbReference type="Proteomes" id="UP000000768"/>
    </source>
</evidence>
<accession>A0A1W0VWF8</accession>
<evidence type="ECO:0000313" key="1">
    <source>
        <dbReference type="EMBL" id="OQU86441.1"/>
    </source>
</evidence>
<dbReference type="PANTHER" id="PTHR34835:SF69">
    <property type="entry name" value="UBIQUITIN-LIKE PROTEASE FAMILY PROFILE DOMAIN-CONTAINING PROTEIN"/>
    <property type="match status" value="1"/>
</dbReference>
<dbReference type="PANTHER" id="PTHR34835">
    <property type="entry name" value="OS07G0283600 PROTEIN-RELATED"/>
    <property type="match status" value="1"/>
</dbReference>
<organism evidence="1 2">
    <name type="scientific">Sorghum bicolor</name>
    <name type="common">Sorghum</name>
    <name type="synonym">Sorghum vulgare</name>
    <dbReference type="NCBI Taxonomy" id="4558"/>
    <lineage>
        <taxon>Eukaryota</taxon>
        <taxon>Viridiplantae</taxon>
        <taxon>Streptophyta</taxon>
        <taxon>Embryophyta</taxon>
        <taxon>Tracheophyta</taxon>
        <taxon>Spermatophyta</taxon>
        <taxon>Magnoliopsida</taxon>
        <taxon>Liliopsida</taxon>
        <taxon>Poales</taxon>
        <taxon>Poaceae</taxon>
        <taxon>PACMAD clade</taxon>
        <taxon>Panicoideae</taxon>
        <taxon>Andropogonodae</taxon>
        <taxon>Andropogoneae</taxon>
        <taxon>Sorghinae</taxon>
        <taxon>Sorghum</taxon>
    </lineage>
</organism>
<dbReference type="OMA" id="MECEEEM"/>
<keyword evidence="2" id="KW-1185">Reference proteome</keyword>
<gene>
    <name evidence="1" type="ORF">SORBI_3003G091600</name>
</gene>
<dbReference type="SUPFAM" id="SSF54001">
    <property type="entry name" value="Cysteine proteinases"/>
    <property type="match status" value="1"/>
</dbReference>
<dbReference type="InterPro" id="IPR038765">
    <property type="entry name" value="Papain-like_cys_pep_sf"/>
</dbReference>
<protein>
    <recommendedName>
        <fullName evidence="3">Ubiquitin-like protease family profile domain-containing protein</fullName>
    </recommendedName>
</protein>
<dbReference type="InParanoid" id="A0A1W0VWF8"/>
<reference evidence="2" key="2">
    <citation type="journal article" date="2018" name="Plant J.">
        <title>The Sorghum bicolor reference genome: improved assembly, gene annotations, a transcriptome atlas, and signatures of genome organization.</title>
        <authorList>
            <person name="McCormick R.F."/>
            <person name="Truong S.K."/>
            <person name="Sreedasyam A."/>
            <person name="Jenkins J."/>
            <person name="Shu S."/>
            <person name="Sims D."/>
            <person name="Kennedy M."/>
            <person name="Amirebrahimi M."/>
            <person name="Weers B.D."/>
            <person name="McKinley B."/>
            <person name="Mattison A."/>
            <person name="Morishige D.T."/>
            <person name="Grimwood J."/>
            <person name="Schmutz J."/>
            <person name="Mullet J.E."/>
        </authorList>
    </citation>
    <scope>NUCLEOTIDE SEQUENCE [LARGE SCALE GENOMIC DNA]</scope>
    <source>
        <strain evidence="2">cv. BTx623</strain>
    </source>
</reference>
<reference evidence="1 2" key="1">
    <citation type="journal article" date="2009" name="Nature">
        <title>The Sorghum bicolor genome and the diversification of grasses.</title>
        <authorList>
            <person name="Paterson A.H."/>
            <person name="Bowers J.E."/>
            <person name="Bruggmann R."/>
            <person name="Dubchak I."/>
            <person name="Grimwood J."/>
            <person name="Gundlach H."/>
            <person name="Haberer G."/>
            <person name="Hellsten U."/>
            <person name="Mitros T."/>
            <person name="Poliakov A."/>
            <person name="Schmutz J."/>
            <person name="Spannagl M."/>
            <person name="Tang H."/>
            <person name="Wang X."/>
            <person name="Wicker T."/>
            <person name="Bharti A.K."/>
            <person name="Chapman J."/>
            <person name="Feltus F.A."/>
            <person name="Gowik U."/>
            <person name="Grigoriev I.V."/>
            <person name="Lyons E."/>
            <person name="Maher C.A."/>
            <person name="Martis M."/>
            <person name="Narechania A."/>
            <person name="Otillar R.P."/>
            <person name="Penning B.W."/>
            <person name="Salamov A.A."/>
            <person name="Wang Y."/>
            <person name="Zhang L."/>
            <person name="Carpita N.C."/>
            <person name="Freeling M."/>
            <person name="Gingle A.R."/>
            <person name="Hash C.T."/>
            <person name="Keller B."/>
            <person name="Klein P."/>
            <person name="Kresovich S."/>
            <person name="McCann M.C."/>
            <person name="Ming R."/>
            <person name="Peterson D.G."/>
            <person name="Mehboob-ur-Rahman"/>
            <person name="Ware D."/>
            <person name="Westhoff P."/>
            <person name="Mayer K.F."/>
            <person name="Messing J."/>
            <person name="Rokhsar D.S."/>
        </authorList>
    </citation>
    <scope>NUCLEOTIDE SEQUENCE [LARGE SCALE GENOMIC DNA]</scope>
    <source>
        <strain evidence="2">cv. BTx623</strain>
    </source>
</reference>
<proteinExistence type="predicted"/>
<sequence length="695" mass="78102">MSRVDESSQSLHIGDGTRIHFSKDDIAMVFGIPSTGRSILPKTPKHYSGDVTYELAAGQINVKQLRSIKAAQAIVVRHHDGPMSLIEQDEFKAAFVVFVMSSLFAPCGKHDHVSEDYMHAIVHPGQIKSYDWAEYVMRRLLEAVSKLKADLSSNIKTPYIYGCSLFLQVLYLDSIDLGPLSMEHNTIPRVQCFTYDRLRSMIAADSSFTAPCSNSIVHSHRPKLRSSPGICYHWATSKYSNSQSSNQDNMLALWEVLTLMTRIFKIPLEVAGPLFVAVSDFQRQISSVESQRQLSSALGSEALKLICLLLHIMEPYANGFRYQPNISADRPPVGLCSMWQSQLRSNAHLGSATSLQLKRKSINYIGETSAPTDNDGTQNKFLHVLNNNIAGPSQMPTGLFIQAAHNVQDNNISTGKAMARFYLSGRPDKDIRCIDLNTSPTGDESGPFMCCHRERLSHIDPRSPWDLGCTYHIDAVRAAALYKKISMVEETDDPWIVHYCPKYIEVRTCAVKYQFLGKSEMEMGLVDAVLRRFKQVDDELYMNQGPARWRHFVESDFMVSLLAGCFDISDPAVRSLFCGRHICYDVSTCKFLFFPVLLQHRWVCFAWRMDDNTIIVYDPFFSSSPNRSGVLCLNFCRCFDGTHIRPHVDLAQVEDISATLLADLSSLADNRGSVPAIFRSQEGTASQQRDSSLHI</sequence>
<dbReference type="EMBL" id="CM000762">
    <property type="protein sequence ID" value="OQU86441.1"/>
    <property type="molecule type" value="Genomic_DNA"/>
</dbReference>
<dbReference type="AlphaFoldDB" id="A0A1W0VWF8"/>
<evidence type="ECO:0008006" key="3">
    <source>
        <dbReference type="Google" id="ProtNLM"/>
    </source>
</evidence>